<dbReference type="InterPro" id="IPR019369">
    <property type="entry name" value="Efm5/EEF1AKMT1"/>
</dbReference>
<keyword evidence="2" id="KW-0963">Cytoplasm</keyword>
<dbReference type="InterPro" id="IPR041370">
    <property type="entry name" value="Mlase_EEF1AKMT1/ZCCHC4"/>
</dbReference>
<keyword evidence="6" id="KW-1185">Reference proteome</keyword>
<dbReference type="VEuPathDB" id="AmoebaDB:EDI_129560"/>
<dbReference type="PANTHER" id="PTHR13200:SF0">
    <property type="entry name" value="EEF1A LYSINE METHYLTRANSFERASE 1"/>
    <property type="match status" value="1"/>
</dbReference>
<name>B0ETL7_ENTDS</name>
<sequence length="230" mass="26636">MSESSSSSPISSSSGSIDEQGNEKYYGFRFDTIKALNEVFEGAVEEPKIDEDGFPLIEEDWELSQFWYDKATGNRVIDYIANYVNSIENCKVACVSTPSIYRAYIRNKEKVPNAEFVLFEYDTRFQVFGINFSFYDYKKPTMLKEEYHHQFDLIIVDPPFLSDECDEKISHTVEFLGKPKNHQLVFLTGKLAEPYLMKYFPGISLTDVRIEHEHQLQNSFGCFSTKDPLI</sequence>
<dbReference type="PANTHER" id="PTHR13200">
    <property type="entry name" value="EEF1A LYSINE METHYLTRANSFERASE 1"/>
    <property type="match status" value="1"/>
</dbReference>
<dbReference type="GeneID" id="5914149"/>
<evidence type="ECO:0000256" key="4">
    <source>
        <dbReference type="ARBA" id="ARBA00022679"/>
    </source>
</evidence>
<dbReference type="PROSITE" id="PS00092">
    <property type="entry name" value="N6_MTASE"/>
    <property type="match status" value="1"/>
</dbReference>
<dbReference type="InterPro" id="IPR002052">
    <property type="entry name" value="DNA_methylase_N6_adenine_CS"/>
</dbReference>
<dbReference type="AlphaFoldDB" id="B0ETL7"/>
<evidence type="ECO:0008006" key="7">
    <source>
        <dbReference type="Google" id="ProtNLM"/>
    </source>
</evidence>
<evidence type="ECO:0000313" key="6">
    <source>
        <dbReference type="Proteomes" id="UP000008076"/>
    </source>
</evidence>
<dbReference type="GO" id="GO:0016279">
    <property type="term" value="F:protein-lysine N-methyltransferase activity"/>
    <property type="evidence" value="ECO:0007669"/>
    <property type="project" value="InterPro"/>
</dbReference>
<dbReference type="GO" id="GO:0003676">
    <property type="term" value="F:nucleic acid binding"/>
    <property type="evidence" value="ECO:0007669"/>
    <property type="project" value="InterPro"/>
</dbReference>
<evidence type="ECO:0000256" key="3">
    <source>
        <dbReference type="ARBA" id="ARBA00022603"/>
    </source>
</evidence>
<dbReference type="KEGG" id="edi:EDI_129560"/>
<protein>
    <recommendedName>
        <fullName evidence="7">Protein-lysine N-methyltransferase</fullName>
    </recommendedName>
</protein>
<evidence type="ECO:0000256" key="1">
    <source>
        <dbReference type="ARBA" id="ARBA00004496"/>
    </source>
</evidence>
<dbReference type="EMBL" id="DS550801">
    <property type="protein sequence ID" value="EDR22202.1"/>
    <property type="molecule type" value="Genomic_DNA"/>
</dbReference>
<reference evidence="6" key="1">
    <citation type="submission" date="2007-12" db="EMBL/GenBank/DDBJ databases">
        <title>Annotation of Entamoeba dispar SAW760.</title>
        <authorList>
            <person name="Lorenzi H."/>
            <person name="Inman J."/>
            <person name="Schobel S."/>
            <person name="Amedeo P."/>
            <person name="Caler E."/>
        </authorList>
    </citation>
    <scope>NUCLEOTIDE SEQUENCE [LARGE SCALE GENOMIC DNA]</scope>
    <source>
        <strain evidence="6">ATCC PRA-260 / SAW760</strain>
    </source>
</reference>
<evidence type="ECO:0000256" key="2">
    <source>
        <dbReference type="ARBA" id="ARBA00022490"/>
    </source>
</evidence>
<evidence type="ECO:0000313" key="5">
    <source>
        <dbReference type="EMBL" id="EDR22202.1"/>
    </source>
</evidence>
<organism evidence="6">
    <name type="scientific">Entamoeba dispar (strain ATCC PRA-260 / SAW760)</name>
    <dbReference type="NCBI Taxonomy" id="370354"/>
    <lineage>
        <taxon>Eukaryota</taxon>
        <taxon>Amoebozoa</taxon>
        <taxon>Evosea</taxon>
        <taxon>Archamoebae</taxon>
        <taxon>Mastigamoebida</taxon>
        <taxon>Entamoebidae</taxon>
        <taxon>Entamoeba</taxon>
    </lineage>
</organism>
<dbReference type="OMA" id="CNFRPEH"/>
<keyword evidence="4" id="KW-0808">Transferase</keyword>
<gene>
    <name evidence="5" type="ORF">EDI_129560</name>
</gene>
<dbReference type="GO" id="GO:0005737">
    <property type="term" value="C:cytoplasm"/>
    <property type="evidence" value="ECO:0007669"/>
    <property type="project" value="UniProtKB-SubCell"/>
</dbReference>
<dbReference type="eggNOG" id="KOG3350">
    <property type="taxonomic scope" value="Eukaryota"/>
</dbReference>
<dbReference type="GO" id="GO:0032259">
    <property type="term" value="P:methylation"/>
    <property type="evidence" value="ECO:0007669"/>
    <property type="project" value="UniProtKB-KW"/>
</dbReference>
<dbReference type="OrthoDB" id="206354at2759"/>
<dbReference type="Pfam" id="PF10237">
    <property type="entry name" value="N6-adenineMlase"/>
    <property type="match status" value="1"/>
</dbReference>
<dbReference type="RefSeq" id="XP_001741416.1">
    <property type="nucleotide sequence ID" value="XM_001741364.1"/>
</dbReference>
<dbReference type="Proteomes" id="UP000008076">
    <property type="component" value="Unassembled WGS sequence"/>
</dbReference>
<comment type="subcellular location">
    <subcellularLocation>
        <location evidence="1">Cytoplasm</location>
    </subcellularLocation>
</comment>
<keyword evidence="3" id="KW-0489">Methyltransferase</keyword>
<proteinExistence type="predicted"/>
<accession>B0ETL7</accession>